<dbReference type="EMBL" id="CADCTO010000314">
    <property type="protein sequence ID" value="CAA9260788.1"/>
    <property type="molecule type" value="Genomic_DNA"/>
</dbReference>
<dbReference type="PROSITE" id="PS51257">
    <property type="entry name" value="PROKAR_LIPOPROTEIN"/>
    <property type="match status" value="1"/>
</dbReference>
<accession>A0A6J4IW09</accession>
<organism evidence="1">
    <name type="scientific">uncultured Armatimonadetes bacterium</name>
    <dbReference type="NCBI Taxonomy" id="157466"/>
    <lineage>
        <taxon>Bacteria</taxon>
        <taxon>Bacillati</taxon>
        <taxon>Armatimonadota</taxon>
        <taxon>environmental samples</taxon>
    </lineage>
</organism>
<reference evidence="1" key="1">
    <citation type="submission" date="2020-02" db="EMBL/GenBank/DDBJ databases">
        <authorList>
            <person name="Meier V. D."/>
        </authorList>
    </citation>
    <scope>NUCLEOTIDE SEQUENCE</scope>
    <source>
        <strain evidence="1">AVDCRST_MAG63</strain>
    </source>
</reference>
<protein>
    <submittedName>
        <fullName evidence="1">Uncharacterized protein</fullName>
    </submittedName>
</protein>
<sequence>MRTVGTALALTILFAIGTLIGCARTSPAVGVWNGIHLPPMVGRVTLTLNADGKGFAKIGPLPEQPVVWVEENNKVTLTLSSAQGRKAGVQPASTAGASFVGTLTEDGRTMTMDLGLATITLQKQAK</sequence>
<proteinExistence type="predicted"/>
<name>A0A6J4IW09_9BACT</name>
<gene>
    <name evidence="1" type="ORF">AVDCRST_MAG63-2418</name>
</gene>
<evidence type="ECO:0000313" key="1">
    <source>
        <dbReference type="EMBL" id="CAA9260788.1"/>
    </source>
</evidence>
<dbReference type="AlphaFoldDB" id="A0A6J4IW09"/>